<dbReference type="Pfam" id="PF08021">
    <property type="entry name" value="FAD_binding_9"/>
    <property type="match status" value="1"/>
</dbReference>
<dbReference type="Pfam" id="PF04954">
    <property type="entry name" value="SIP"/>
    <property type="match status" value="1"/>
</dbReference>
<dbReference type="Gene3D" id="2.40.30.10">
    <property type="entry name" value="Translation factors"/>
    <property type="match status" value="1"/>
</dbReference>
<protein>
    <submittedName>
        <fullName evidence="3">Siderophore-interacting protein</fullName>
    </submittedName>
</protein>
<feature type="compositionally biased region" description="Polar residues" evidence="1">
    <location>
        <begin position="254"/>
        <end position="263"/>
    </location>
</feature>
<dbReference type="PROSITE" id="PS51384">
    <property type="entry name" value="FAD_FR"/>
    <property type="match status" value="1"/>
</dbReference>
<dbReference type="CDD" id="cd06193">
    <property type="entry name" value="siderophore_interacting"/>
    <property type="match status" value="1"/>
</dbReference>
<comment type="caution">
    <text evidence="3">The sequence shown here is derived from an EMBL/GenBank/DDBJ whole genome shotgun (WGS) entry which is preliminary data.</text>
</comment>
<dbReference type="InterPro" id="IPR039261">
    <property type="entry name" value="FNR_nucleotide-bd"/>
</dbReference>
<dbReference type="Gene3D" id="3.40.50.80">
    <property type="entry name" value="Nucleotide-binding domain of ferredoxin-NADP reductase (FNR) module"/>
    <property type="match status" value="1"/>
</dbReference>
<dbReference type="AlphaFoldDB" id="A0A6I3KTV2"/>
<dbReference type="PANTHER" id="PTHR30157">
    <property type="entry name" value="FERRIC REDUCTASE, NADPH-DEPENDENT"/>
    <property type="match status" value="1"/>
</dbReference>
<dbReference type="GO" id="GO:0016491">
    <property type="term" value="F:oxidoreductase activity"/>
    <property type="evidence" value="ECO:0007669"/>
    <property type="project" value="InterPro"/>
</dbReference>
<name>A0A6I3KTV2_9NOCA</name>
<sequence>MARIRTTLVVQNTIRLTDRLIRVRLGGPGFASFQPNDRTDAYVKLVFPGADGDVTRTYTVREVDRAAQEIAIDFVYHGEEGIAGPWAAAARPGDSIDLMGPGGAYAPRPDADWHLLAGDESALPAIAAACAALPADAVGQVFAEVAGSADELAFTHPEGVELTWIHRAAAEPGERLAAAVRSAPWRDGQVQVFIHGEAGAVMHDLRPYIRKERGVPAEWASSISGYWRRGHTEEGFRRWKSELAEREKTAPAGVQTTRSSQSR</sequence>
<keyword evidence="4" id="KW-1185">Reference proteome</keyword>
<dbReference type="InterPro" id="IPR017927">
    <property type="entry name" value="FAD-bd_FR_type"/>
</dbReference>
<dbReference type="InterPro" id="IPR007037">
    <property type="entry name" value="SIP_rossman_dom"/>
</dbReference>
<dbReference type="RefSeq" id="WP_154787441.1">
    <property type="nucleotide sequence ID" value="NZ_WMBB01000004.1"/>
</dbReference>
<evidence type="ECO:0000313" key="4">
    <source>
        <dbReference type="Proteomes" id="UP000432464"/>
    </source>
</evidence>
<feature type="domain" description="FAD-binding FR-type" evidence="2">
    <location>
        <begin position="3"/>
        <end position="108"/>
    </location>
</feature>
<gene>
    <name evidence="3" type="ORF">GLP40_09085</name>
</gene>
<proteinExistence type="predicted"/>
<dbReference type="SUPFAM" id="SSF63380">
    <property type="entry name" value="Riboflavin synthase domain-like"/>
    <property type="match status" value="1"/>
</dbReference>
<dbReference type="EMBL" id="WMBB01000004">
    <property type="protein sequence ID" value="MTE12927.1"/>
    <property type="molecule type" value="Genomic_DNA"/>
</dbReference>
<evidence type="ECO:0000313" key="3">
    <source>
        <dbReference type="EMBL" id="MTE12927.1"/>
    </source>
</evidence>
<feature type="region of interest" description="Disordered" evidence="1">
    <location>
        <begin position="242"/>
        <end position="263"/>
    </location>
</feature>
<dbReference type="InterPro" id="IPR039374">
    <property type="entry name" value="SIP_fam"/>
</dbReference>
<reference evidence="3 4" key="1">
    <citation type="submission" date="2019-11" db="EMBL/GenBank/DDBJ databases">
        <title>Nocardia sp. nov. CT2-14 isolated from soil.</title>
        <authorList>
            <person name="Kanchanasin P."/>
            <person name="Tanasupawat S."/>
            <person name="Yuki M."/>
            <person name="Kudo T."/>
        </authorList>
    </citation>
    <scope>NUCLEOTIDE SEQUENCE [LARGE SCALE GENOMIC DNA]</scope>
    <source>
        <strain evidence="3 4">CT2-14</strain>
    </source>
</reference>
<evidence type="ECO:0000256" key="1">
    <source>
        <dbReference type="SAM" id="MobiDB-lite"/>
    </source>
</evidence>
<dbReference type="InterPro" id="IPR017938">
    <property type="entry name" value="Riboflavin_synthase-like_b-brl"/>
</dbReference>
<evidence type="ECO:0000259" key="2">
    <source>
        <dbReference type="PROSITE" id="PS51384"/>
    </source>
</evidence>
<accession>A0A6I3KTV2</accession>
<dbReference type="PANTHER" id="PTHR30157:SF0">
    <property type="entry name" value="NADPH-DEPENDENT FERRIC-CHELATE REDUCTASE"/>
    <property type="match status" value="1"/>
</dbReference>
<dbReference type="Proteomes" id="UP000432464">
    <property type="component" value="Unassembled WGS sequence"/>
</dbReference>
<organism evidence="3 4">
    <name type="scientific">Nocardia aurantiaca</name>
    <dbReference type="NCBI Taxonomy" id="2675850"/>
    <lineage>
        <taxon>Bacteria</taxon>
        <taxon>Bacillati</taxon>
        <taxon>Actinomycetota</taxon>
        <taxon>Actinomycetes</taxon>
        <taxon>Mycobacteriales</taxon>
        <taxon>Nocardiaceae</taxon>
        <taxon>Nocardia</taxon>
    </lineage>
</organism>
<dbReference type="InterPro" id="IPR013113">
    <property type="entry name" value="SIP_FAD-bd"/>
</dbReference>